<accession>A0ABS7HUV4</accession>
<keyword evidence="3" id="KW-1185">Reference proteome</keyword>
<dbReference type="PROSITE" id="PS00409">
    <property type="entry name" value="PROKAR_NTER_METHYL"/>
    <property type="match status" value="1"/>
</dbReference>
<evidence type="ECO:0000313" key="3">
    <source>
        <dbReference type="Proteomes" id="UP000777440"/>
    </source>
</evidence>
<keyword evidence="1" id="KW-0472">Membrane</keyword>
<dbReference type="InterPro" id="IPR012902">
    <property type="entry name" value="N_methyl_site"/>
</dbReference>
<feature type="transmembrane region" description="Helical" evidence="1">
    <location>
        <begin position="25"/>
        <end position="49"/>
    </location>
</feature>
<dbReference type="EMBL" id="JAEUAX010000001">
    <property type="protein sequence ID" value="MBW9108895.1"/>
    <property type="molecule type" value="Genomic_DNA"/>
</dbReference>
<organism evidence="2 3">
    <name type="scientific">Microbacterium ureisolvens</name>
    <dbReference type="NCBI Taxonomy" id="2781186"/>
    <lineage>
        <taxon>Bacteria</taxon>
        <taxon>Bacillati</taxon>
        <taxon>Actinomycetota</taxon>
        <taxon>Actinomycetes</taxon>
        <taxon>Micrococcales</taxon>
        <taxon>Microbacteriaceae</taxon>
        <taxon>Microbacterium</taxon>
    </lineage>
</organism>
<name>A0ABS7HUV4_9MICO</name>
<gene>
    <name evidence="2" type="ORF">JNB61_03845</name>
</gene>
<evidence type="ECO:0000313" key="2">
    <source>
        <dbReference type="EMBL" id="MBW9108895.1"/>
    </source>
</evidence>
<dbReference type="NCBIfam" id="TIGR02532">
    <property type="entry name" value="IV_pilin_GFxxxE"/>
    <property type="match status" value="1"/>
</dbReference>
<dbReference type="SUPFAM" id="SSF54523">
    <property type="entry name" value="Pili subunits"/>
    <property type="match status" value="1"/>
</dbReference>
<sequence length="134" mass="13546">MRATFNNYLAAEKARREEEGREGGFSLIELIVVVVILGILVAVAIPIVANIQATARLNAVKAAAANAATQWTAGLASNPAEVKAYTTNDATLVVGGQPATTSVAVEDVCATAYSTQITSGIGSSGTPVKAGPGC</sequence>
<comment type="caution">
    <text evidence="2">The sequence shown here is derived from an EMBL/GenBank/DDBJ whole genome shotgun (WGS) entry which is preliminary data.</text>
</comment>
<dbReference type="Pfam" id="PF07963">
    <property type="entry name" value="N_methyl"/>
    <property type="match status" value="1"/>
</dbReference>
<keyword evidence="1" id="KW-0812">Transmembrane</keyword>
<proteinExistence type="predicted"/>
<keyword evidence="1" id="KW-1133">Transmembrane helix</keyword>
<dbReference type="RefSeq" id="WP_220338769.1">
    <property type="nucleotide sequence ID" value="NZ_JAEUAX010000001.1"/>
</dbReference>
<dbReference type="Proteomes" id="UP000777440">
    <property type="component" value="Unassembled WGS sequence"/>
</dbReference>
<evidence type="ECO:0000256" key="1">
    <source>
        <dbReference type="SAM" id="Phobius"/>
    </source>
</evidence>
<dbReference type="Gene3D" id="3.30.700.10">
    <property type="entry name" value="Glycoprotein, Type 4 Pilin"/>
    <property type="match status" value="1"/>
</dbReference>
<dbReference type="InterPro" id="IPR045584">
    <property type="entry name" value="Pilin-like"/>
</dbReference>
<reference evidence="2 3" key="1">
    <citation type="journal article" date="2021" name="MBio">
        <title>Poor Competitiveness of Bradyrhizobium in Pigeon Pea Root Colonization in Indian Soils.</title>
        <authorList>
            <person name="Chalasani D."/>
            <person name="Basu A."/>
            <person name="Pullabhotla S.V.S.R.N."/>
            <person name="Jorrin B."/>
            <person name="Neal A.L."/>
            <person name="Poole P.S."/>
            <person name="Podile A.R."/>
            <person name="Tkacz A."/>
        </authorList>
    </citation>
    <scope>NUCLEOTIDE SEQUENCE [LARGE SCALE GENOMIC DNA]</scope>
    <source>
        <strain evidence="2 3">HU12</strain>
    </source>
</reference>
<protein>
    <submittedName>
        <fullName evidence="2">Prepilin-type N-terminal cleavage/methylation domain-containing protein</fullName>
    </submittedName>
</protein>